<keyword evidence="4" id="KW-1185">Reference proteome</keyword>
<accession>A0A0C9SSE9</accession>
<gene>
    <name evidence="3" type="ORF">PAXINDRAFT_171935</name>
</gene>
<feature type="transmembrane region" description="Helical" evidence="1">
    <location>
        <begin position="49"/>
        <end position="76"/>
    </location>
</feature>
<keyword evidence="1" id="KW-1133">Transmembrane helix</keyword>
<keyword evidence="1" id="KW-0472">Membrane</keyword>
<dbReference type="AlphaFoldDB" id="A0A0C9SSE9"/>
<proteinExistence type="predicted"/>
<evidence type="ECO:0000256" key="1">
    <source>
        <dbReference type="SAM" id="Phobius"/>
    </source>
</evidence>
<reference evidence="3 4" key="1">
    <citation type="submission" date="2014-06" db="EMBL/GenBank/DDBJ databases">
        <authorList>
            <consortium name="DOE Joint Genome Institute"/>
            <person name="Kuo A."/>
            <person name="Kohler A."/>
            <person name="Nagy L.G."/>
            <person name="Floudas D."/>
            <person name="Copeland A."/>
            <person name="Barry K.W."/>
            <person name="Cichocki N."/>
            <person name="Veneault-Fourrey C."/>
            <person name="LaButti K."/>
            <person name="Lindquist E.A."/>
            <person name="Lipzen A."/>
            <person name="Lundell T."/>
            <person name="Morin E."/>
            <person name="Murat C."/>
            <person name="Sun H."/>
            <person name="Tunlid A."/>
            <person name="Henrissat B."/>
            <person name="Grigoriev I.V."/>
            <person name="Hibbett D.S."/>
            <person name="Martin F."/>
            <person name="Nordberg H.P."/>
            <person name="Cantor M.N."/>
            <person name="Hua S.X."/>
        </authorList>
    </citation>
    <scope>NUCLEOTIDE SEQUENCE [LARGE SCALE GENOMIC DNA]</scope>
    <source>
        <strain evidence="3 4">ATCC 200175</strain>
    </source>
</reference>
<dbReference type="EMBL" id="KN819386">
    <property type="protein sequence ID" value="KIJ11149.1"/>
    <property type="molecule type" value="Genomic_DNA"/>
</dbReference>
<organism evidence="3 4">
    <name type="scientific">Paxillus involutus ATCC 200175</name>
    <dbReference type="NCBI Taxonomy" id="664439"/>
    <lineage>
        <taxon>Eukaryota</taxon>
        <taxon>Fungi</taxon>
        <taxon>Dikarya</taxon>
        <taxon>Basidiomycota</taxon>
        <taxon>Agaricomycotina</taxon>
        <taxon>Agaricomycetes</taxon>
        <taxon>Agaricomycetidae</taxon>
        <taxon>Boletales</taxon>
        <taxon>Paxilineae</taxon>
        <taxon>Paxillaceae</taxon>
        <taxon>Paxillus</taxon>
    </lineage>
</organism>
<dbReference type="Proteomes" id="UP000053647">
    <property type="component" value="Unassembled WGS sequence"/>
</dbReference>
<keyword evidence="1" id="KW-0812">Transmembrane</keyword>
<reference evidence="4" key="2">
    <citation type="submission" date="2015-01" db="EMBL/GenBank/DDBJ databases">
        <title>Evolutionary Origins and Diversification of the Mycorrhizal Mutualists.</title>
        <authorList>
            <consortium name="DOE Joint Genome Institute"/>
            <consortium name="Mycorrhizal Genomics Consortium"/>
            <person name="Kohler A."/>
            <person name="Kuo A."/>
            <person name="Nagy L.G."/>
            <person name="Floudas D."/>
            <person name="Copeland A."/>
            <person name="Barry K.W."/>
            <person name="Cichocki N."/>
            <person name="Veneault-Fourrey C."/>
            <person name="LaButti K."/>
            <person name="Lindquist E.A."/>
            <person name="Lipzen A."/>
            <person name="Lundell T."/>
            <person name="Morin E."/>
            <person name="Murat C."/>
            <person name="Riley R."/>
            <person name="Ohm R."/>
            <person name="Sun H."/>
            <person name="Tunlid A."/>
            <person name="Henrissat B."/>
            <person name="Grigoriev I.V."/>
            <person name="Hibbett D.S."/>
            <person name="Martin F."/>
        </authorList>
    </citation>
    <scope>NUCLEOTIDE SEQUENCE [LARGE SCALE GENOMIC DNA]</scope>
    <source>
        <strain evidence="4">ATCC 200175</strain>
    </source>
</reference>
<sequence>MVISCIVKWASAIILLMLAIGPGRGVQPLADEFAGTFVCSMIVPNTGLLMSACIPTFSFEVLLFVLAIGYFAANAWERYQRERRWKVNDLVQTLARDSTIVLLSTLLGPL</sequence>
<feature type="signal peptide" evidence="2">
    <location>
        <begin position="1"/>
        <end position="25"/>
    </location>
</feature>
<name>A0A0C9SSE9_PAXIN</name>
<feature type="chain" id="PRO_5002213233" evidence="2">
    <location>
        <begin position="26"/>
        <end position="110"/>
    </location>
</feature>
<evidence type="ECO:0000313" key="3">
    <source>
        <dbReference type="EMBL" id="KIJ11149.1"/>
    </source>
</evidence>
<evidence type="ECO:0000313" key="4">
    <source>
        <dbReference type="Proteomes" id="UP000053647"/>
    </source>
</evidence>
<evidence type="ECO:0000256" key="2">
    <source>
        <dbReference type="SAM" id="SignalP"/>
    </source>
</evidence>
<dbReference type="OrthoDB" id="2687509at2759"/>
<keyword evidence="2" id="KW-0732">Signal</keyword>
<dbReference type="HOGENOM" id="CLU_2171830_0_0_1"/>
<protein>
    <submittedName>
        <fullName evidence="3">Uncharacterized protein</fullName>
    </submittedName>
</protein>